<dbReference type="Gene3D" id="3.40.50.1010">
    <property type="entry name" value="5'-nuclease"/>
    <property type="match status" value="1"/>
</dbReference>
<evidence type="ECO:0000259" key="1">
    <source>
        <dbReference type="Pfam" id="PF01850"/>
    </source>
</evidence>
<protein>
    <submittedName>
        <fullName evidence="2">PIN domain-containing protein</fullName>
    </submittedName>
</protein>
<dbReference type="AlphaFoldDB" id="A0A6B8KGK6"/>
<dbReference type="InterPro" id="IPR029060">
    <property type="entry name" value="PIN-like_dom_sf"/>
</dbReference>
<dbReference type="KEGG" id="mhey:H2LOC_008225"/>
<feature type="domain" description="PIN" evidence="1">
    <location>
        <begin position="13"/>
        <end position="132"/>
    </location>
</feature>
<dbReference type="InterPro" id="IPR002716">
    <property type="entry name" value="PIN_dom"/>
</dbReference>
<dbReference type="EMBL" id="CP046052">
    <property type="protein sequence ID" value="QGM45688.1"/>
    <property type="molecule type" value="Genomic_DNA"/>
</dbReference>
<accession>A0A6B8KGK6</accession>
<proteinExistence type="predicted"/>
<evidence type="ECO:0000313" key="2">
    <source>
        <dbReference type="EMBL" id="QGM45688.1"/>
    </source>
</evidence>
<name>A0A6B8KGK6_9HYPH</name>
<dbReference type="RefSeq" id="WP_136495960.1">
    <property type="nucleotide sequence ID" value="NZ_CP046052.1"/>
</dbReference>
<keyword evidence="3" id="KW-1185">Reference proteome</keyword>
<dbReference type="Pfam" id="PF01850">
    <property type="entry name" value="PIN"/>
    <property type="match status" value="1"/>
</dbReference>
<dbReference type="Proteomes" id="UP000309061">
    <property type="component" value="Chromosome"/>
</dbReference>
<reference evidence="2 3" key="1">
    <citation type="submission" date="2019-11" db="EMBL/GenBank/DDBJ databases">
        <title>The genome sequence of Methylocystis heyeri.</title>
        <authorList>
            <person name="Oshkin I.Y."/>
            <person name="Miroshnikov K."/>
            <person name="Dedysh S.N."/>
        </authorList>
    </citation>
    <scope>NUCLEOTIDE SEQUENCE [LARGE SCALE GENOMIC DNA]</scope>
    <source>
        <strain evidence="2 3">H2</strain>
    </source>
</reference>
<gene>
    <name evidence="2" type="ORF">H2LOC_008225</name>
</gene>
<organism evidence="2 3">
    <name type="scientific">Methylocystis heyeri</name>
    <dbReference type="NCBI Taxonomy" id="391905"/>
    <lineage>
        <taxon>Bacteria</taxon>
        <taxon>Pseudomonadati</taxon>
        <taxon>Pseudomonadota</taxon>
        <taxon>Alphaproteobacteria</taxon>
        <taxon>Hyphomicrobiales</taxon>
        <taxon>Methylocystaceae</taxon>
        <taxon>Methylocystis</taxon>
    </lineage>
</organism>
<dbReference type="SUPFAM" id="SSF88723">
    <property type="entry name" value="PIN domain-like"/>
    <property type="match status" value="1"/>
</dbReference>
<evidence type="ECO:0000313" key="3">
    <source>
        <dbReference type="Proteomes" id="UP000309061"/>
    </source>
</evidence>
<dbReference type="OrthoDB" id="574461at2"/>
<sequence length="145" mass="16439">MTDFSAHSVSRAYFDTNAIIYFVEGHPEFQTKVADLWYALIERNACLVTSEIGVAECLFGAFRQGSRELEQGYERLFFQEDAFDIQPVNLEALIEAGRLGASQGMRLIDAIHFHAAATTKCEIFVTNDRRIRSNHGVRVIYISEL</sequence>